<dbReference type="PROSITE" id="PS50885">
    <property type="entry name" value="HAMP"/>
    <property type="match status" value="1"/>
</dbReference>
<proteinExistence type="inferred from homology"/>
<evidence type="ECO:0000256" key="2">
    <source>
        <dbReference type="ARBA" id="ARBA00029447"/>
    </source>
</evidence>
<dbReference type="InterPro" id="IPR024478">
    <property type="entry name" value="HlyB_4HB_MCP"/>
</dbReference>
<comment type="caution">
    <text evidence="7">The sequence shown here is derived from an EMBL/GenBank/DDBJ whole genome shotgun (WGS) entry which is preliminary data.</text>
</comment>
<dbReference type="AlphaFoldDB" id="A0A374PF63"/>
<dbReference type="GO" id="GO:0007165">
    <property type="term" value="P:signal transduction"/>
    <property type="evidence" value="ECO:0007669"/>
    <property type="project" value="UniProtKB-KW"/>
</dbReference>
<comment type="similarity">
    <text evidence="2">Belongs to the methyl-accepting chemotaxis (MCP) protein family.</text>
</comment>
<sequence length="563" mass="60987">MLEHIRNMKLRARLLLSYAVIIVICLAASIAALFMLNKIGNNLSSFYNNNYTATVNVWIAKREMQAARSDILNAILDLDMDDTNENVAKANSHLGNMRAAFPVIRKSFKGDIALVDQVDSLLEQAVVYRDRVFELIDSEKRAEAYQVMKLNYIPLLNQMSDTLQMIADAAGQNAKLMVAEGEHAQTAAIVIVIIIMVLSIVSALLFGLYISNGIRRPVNEIELAAQKLAVGELDGAFVAYTSEDELGKMSDSIRDLISYQKTIIEDISGILGSMAEGDFNVQSKVKEYYRGQYNRILVSMRGLRDNLNRILLQMGHSAKQVADGSKQVSAGAQALAQGAAEQAGSVEELAAVVHNVSDRVSETAENASGARVQTEQAGVQVSMSSKKMQEMIEAMNVISEKSSQIHHIIKTIEDIAFQTNILALNASVEAARAGEAGAGFAVVAREIRDLADRTSKASKNTTVLIKESAAAVEEGEKTACEAAGSLMQVVESTKQVVMTVDKIAAAANYQREAISHITTEVGQISDVVQSNTATSVELAAASEELSSQAQVLEELVSQFELYG</sequence>
<dbReference type="Proteomes" id="UP000263014">
    <property type="component" value="Unassembled WGS sequence"/>
</dbReference>
<feature type="transmembrane region" description="Helical" evidence="4">
    <location>
        <begin position="187"/>
        <end position="210"/>
    </location>
</feature>
<evidence type="ECO:0000259" key="5">
    <source>
        <dbReference type="PROSITE" id="PS50111"/>
    </source>
</evidence>
<keyword evidence="4" id="KW-1133">Transmembrane helix</keyword>
<gene>
    <name evidence="7" type="ORF">DXD79_00565</name>
</gene>
<name>A0A374PF63_9FIRM</name>
<dbReference type="PROSITE" id="PS50111">
    <property type="entry name" value="CHEMOTAXIS_TRANSDUC_2"/>
    <property type="match status" value="1"/>
</dbReference>
<reference evidence="7 8" key="1">
    <citation type="submission" date="2018-08" db="EMBL/GenBank/DDBJ databases">
        <title>A genome reference for cultivated species of the human gut microbiota.</title>
        <authorList>
            <person name="Zou Y."/>
            <person name="Xue W."/>
            <person name="Luo G."/>
        </authorList>
    </citation>
    <scope>NUCLEOTIDE SEQUENCE [LARGE SCALE GENOMIC DNA]</scope>
    <source>
        <strain evidence="7 8">TM09-12</strain>
    </source>
</reference>
<dbReference type="CDD" id="cd06225">
    <property type="entry name" value="HAMP"/>
    <property type="match status" value="1"/>
</dbReference>
<dbReference type="InterPro" id="IPR003660">
    <property type="entry name" value="HAMP_dom"/>
</dbReference>
<organism evidence="7 8">
    <name type="scientific">Hungatella hathewayi</name>
    <dbReference type="NCBI Taxonomy" id="154046"/>
    <lineage>
        <taxon>Bacteria</taxon>
        <taxon>Bacillati</taxon>
        <taxon>Bacillota</taxon>
        <taxon>Clostridia</taxon>
        <taxon>Lachnospirales</taxon>
        <taxon>Lachnospiraceae</taxon>
        <taxon>Hungatella</taxon>
    </lineage>
</organism>
<dbReference type="PANTHER" id="PTHR43531">
    <property type="entry name" value="PROTEIN ICFG"/>
    <property type="match status" value="1"/>
</dbReference>
<dbReference type="Gene3D" id="6.10.340.10">
    <property type="match status" value="1"/>
</dbReference>
<dbReference type="EMBL" id="QSON01000001">
    <property type="protein sequence ID" value="RGJ07942.1"/>
    <property type="molecule type" value="Genomic_DNA"/>
</dbReference>
<keyword evidence="3" id="KW-0807">Transducer</keyword>
<evidence type="ECO:0000256" key="3">
    <source>
        <dbReference type="PROSITE-ProRule" id="PRU00284"/>
    </source>
</evidence>
<dbReference type="Gene3D" id="1.10.287.950">
    <property type="entry name" value="Methyl-accepting chemotaxis protein"/>
    <property type="match status" value="1"/>
</dbReference>
<keyword evidence="4" id="KW-0812">Transmembrane</keyword>
<dbReference type="GO" id="GO:0004888">
    <property type="term" value="F:transmembrane signaling receptor activity"/>
    <property type="evidence" value="ECO:0007669"/>
    <property type="project" value="TreeGrafter"/>
</dbReference>
<dbReference type="InterPro" id="IPR004089">
    <property type="entry name" value="MCPsignal_dom"/>
</dbReference>
<dbReference type="InterPro" id="IPR051310">
    <property type="entry name" value="MCP_chemotaxis"/>
</dbReference>
<accession>A0A374PF63</accession>
<dbReference type="GO" id="GO:0006935">
    <property type="term" value="P:chemotaxis"/>
    <property type="evidence" value="ECO:0007669"/>
    <property type="project" value="UniProtKB-KW"/>
</dbReference>
<dbReference type="Pfam" id="PF00015">
    <property type="entry name" value="MCPsignal"/>
    <property type="match status" value="1"/>
</dbReference>
<evidence type="ECO:0000256" key="4">
    <source>
        <dbReference type="SAM" id="Phobius"/>
    </source>
</evidence>
<protein>
    <submittedName>
        <fullName evidence="7">Methyl-accepting chemotaxis protein</fullName>
    </submittedName>
</protein>
<keyword evidence="4" id="KW-0472">Membrane</keyword>
<dbReference type="SMART" id="SM00283">
    <property type="entry name" value="MA"/>
    <property type="match status" value="1"/>
</dbReference>
<evidence type="ECO:0000256" key="1">
    <source>
        <dbReference type="ARBA" id="ARBA00022500"/>
    </source>
</evidence>
<evidence type="ECO:0000313" key="8">
    <source>
        <dbReference type="Proteomes" id="UP000263014"/>
    </source>
</evidence>
<dbReference type="Pfam" id="PF12729">
    <property type="entry name" value="4HB_MCP_1"/>
    <property type="match status" value="1"/>
</dbReference>
<evidence type="ECO:0000313" key="7">
    <source>
        <dbReference type="EMBL" id="RGJ07942.1"/>
    </source>
</evidence>
<feature type="domain" description="Methyl-accepting transducer" evidence="5">
    <location>
        <begin position="317"/>
        <end position="546"/>
    </location>
</feature>
<dbReference type="SUPFAM" id="SSF58104">
    <property type="entry name" value="Methyl-accepting chemotaxis protein (MCP) signaling domain"/>
    <property type="match status" value="1"/>
</dbReference>
<evidence type="ECO:0000259" key="6">
    <source>
        <dbReference type="PROSITE" id="PS50885"/>
    </source>
</evidence>
<dbReference type="GO" id="GO:0005886">
    <property type="term" value="C:plasma membrane"/>
    <property type="evidence" value="ECO:0007669"/>
    <property type="project" value="TreeGrafter"/>
</dbReference>
<dbReference type="RefSeq" id="WP_117630425.1">
    <property type="nucleotide sequence ID" value="NZ_QSON01000001.1"/>
</dbReference>
<feature type="domain" description="HAMP" evidence="6">
    <location>
        <begin position="212"/>
        <end position="265"/>
    </location>
</feature>
<dbReference type="PANTHER" id="PTHR43531:SF11">
    <property type="entry name" value="METHYL-ACCEPTING CHEMOTAXIS PROTEIN 3"/>
    <property type="match status" value="1"/>
</dbReference>
<feature type="transmembrane region" description="Helical" evidence="4">
    <location>
        <begin position="12"/>
        <end position="36"/>
    </location>
</feature>
<keyword evidence="1" id="KW-0145">Chemotaxis</keyword>